<sequence>MPKIHTIDLNFQHENEAIATYLIETEQGPILVDPGPYSTFENLKAGIEALGWRVIDIENILITHIHFDHAGAAWKFTEHGATVFVNPIGLPHLKNPEKLWESAKMIYGDNMDSLWGEMKPIDEEFLVGLSDGQSVEFGDAVFETIYTPGHAVHHNAYMLDDVIFTGDVAGVKIENGPVVPPCPPPDINIELWKQSIAKLRKLNAKGIYPTHYGYHENVDEHFNQLEIVLDAWSNYMKPMYDDNLSAEEITPVFVDYVTTKYKELGLNEEQIQVYEYANPTWMSVNGLLRYWKLKEQGRI</sequence>
<dbReference type="PANTHER" id="PTHR42951:SF22">
    <property type="entry name" value="METALLO BETA-LACTAMASE SUPERFAMILY LIPOPROTEIN"/>
    <property type="match status" value="1"/>
</dbReference>
<dbReference type="STRING" id="684065.SAMN05421738_10844"/>
<reference evidence="3" key="1">
    <citation type="submission" date="2016-10" db="EMBL/GenBank/DDBJ databases">
        <authorList>
            <person name="Varghese N."/>
            <person name="Submissions S."/>
        </authorList>
    </citation>
    <scope>NUCLEOTIDE SEQUENCE [LARGE SCALE GENOMIC DNA]</scope>
    <source>
        <strain evidence="3">XJ109</strain>
    </source>
</reference>
<dbReference type="InterPro" id="IPR050855">
    <property type="entry name" value="NDM-1-like"/>
</dbReference>
<name>A0A1I4X2L0_9FLAO</name>
<dbReference type="InterPro" id="IPR037482">
    <property type="entry name" value="ST1585_MBL-fold"/>
</dbReference>
<dbReference type="InterPro" id="IPR001279">
    <property type="entry name" value="Metallo-B-lactamas"/>
</dbReference>
<evidence type="ECO:0000313" key="2">
    <source>
        <dbReference type="EMBL" id="SFN20087.1"/>
    </source>
</evidence>
<gene>
    <name evidence="2" type="ORF">SAMN05421738_10844</name>
</gene>
<dbReference type="OrthoDB" id="9802248at2"/>
<dbReference type="Gene3D" id="3.60.15.10">
    <property type="entry name" value="Ribonuclease Z/Hydroxyacylglutathione hydrolase-like"/>
    <property type="match status" value="1"/>
</dbReference>
<dbReference type="RefSeq" id="WP_092908297.1">
    <property type="nucleotide sequence ID" value="NZ_FOUZ01000008.1"/>
</dbReference>
<proteinExistence type="predicted"/>
<dbReference type="EMBL" id="FOUZ01000008">
    <property type="protein sequence ID" value="SFN20087.1"/>
    <property type="molecule type" value="Genomic_DNA"/>
</dbReference>
<dbReference type="Pfam" id="PF00753">
    <property type="entry name" value="Lactamase_B"/>
    <property type="match status" value="1"/>
</dbReference>
<feature type="domain" description="Metallo-beta-lactamase" evidence="1">
    <location>
        <begin position="17"/>
        <end position="211"/>
    </location>
</feature>
<dbReference type="InterPro" id="IPR036866">
    <property type="entry name" value="RibonucZ/Hydroxyglut_hydro"/>
</dbReference>
<dbReference type="PANTHER" id="PTHR42951">
    <property type="entry name" value="METALLO-BETA-LACTAMASE DOMAIN-CONTAINING"/>
    <property type="match status" value="1"/>
</dbReference>
<accession>A0A1I4X2L0</accession>
<evidence type="ECO:0000259" key="1">
    <source>
        <dbReference type="SMART" id="SM00849"/>
    </source>
</evidence>
<dbReference type="SMART" id="SM00849">
    <property type="entry name" value="Lactamase_B"/>
    <property type="match status" value="1"/>
</dbReference>
<evidence type="ECO:0000313" key="3">
    <source>
        <dbReference type="Proteomes" id="UP000199149"/>
    </source>
</evidence>
<dbReference type="Proteomes" id="UP000199149">
    <property type="component" value="Unassembled WGS sequence"/>
</dbReference>
<organism evidence="2 3">
    <name type="scientific">Algoriella xinjiangensis</name>
    <dbReference type="NCBI Taxonomy" id="684065"/>
    <lineage>
        <taxon>Bacteria</taxon>
        <taxon>Pseudomonadati</taxon>
        <taxon>Bacteroidota</taxon>
        <taxon>Flavobacteriia</taxon>
        <taxon>Flavobacteriales</taxon>
        <taxon>Weeksellaceae</taxon>
        <taxon>Algoriella</taxon>
    </lineage>
</organism>
<dbReference type="SUPFAM" id="SSF56281">
    <property type="entry name" value="Metallo-hydrolase/oxidoreductase"/>
    <property type="match status" value="1"/>
</dbReference>
<protein>
    <submittedName>
        <fullName evidence="2">Glyoxylase, beta-lactamase superfamily II</fullName>
    </submittedName>
</protein>
<dbReference type="AlphaFoldDB" id="A0A1I4X2L0"/>
<keyword evidence="3" id="KW-1185">Reference proteome</keyword>
<dbReference type="CDD" id="cd07726">
    <property type="entry name" value="ST1585-like_MBL-fold"/>
    <property type="match status" value="1"/>
</dbReference>